<evidence type="ECO:0000256" key="4">
    <source>
        <dbReference type="SAM" id="MobiDB-lite"/>
    </source>
</evidence>
<dbReference type="AlphaFoldDB" id="A0A2R5GH65"/>
<dbReference type="EMBL" id="BEYU01000063">
    <property type="protein sequence ID" value="GBG29679.1"/>
    <property type="molecule type" value="Genomic_DNA"/>
</dbReference>
<keyword evidence="3" id="KW-0143">Chaperone</keyword>
<dbReference type="GO" id="GO:0001965">
    <property type="term" value="F:G-protein alpha-subunit binding"/>
    <property type="evidence" value="ECO:0007669"/>
    <property type="project" value="TreeGrafter"/>
</dbReference>
<dbReference type="Pfam" id="PF10165">
    <property type="entry name" value="Ric8"/>
    <property type="match status" value="1"/>
</dbReference>
<dbReference type="GO" id="GO:0005737">
    <property type="term" value="C:cytoplasm"/>
    <property type="evidence" value="ECO:0007669"/>
    <property type="project" value="TreeGrafter"/>
</dbReference>
<dbReference type="GO" id="GO:0007186">
    <property type="term" value="P:G protein-coupled receptor signaling pathway"/>
    <property type="evidence" value="ECO:0007669"/>
    <property type="project" value="TreeGrafter"/>
</dbReference>
<dbReference type="PANTHER" id="PTHR12425:SF5">
    <property type="entry name" value="SYNEMBRYN"/>
    <property type="match status" value="1"/>
</dbReference>
<protein>
    <submittedName>
        <fullName evidence="5">Uncharacterized protein</fullName>
    </submittedName>
</protein>
<evidence type="ECO:0000256" key="3">
    <source>
        <dbReference type="ARBA" id="ARBA00023186"/>
    </source>
</evidence>
<evidence type="ECO:0000313" key="5">
    <source>
        <dbReference type="EMBL" id="GBG29679.1"/>
    </source>
</evidence>
<feature type="region of interest" description="Disordered" evidence="4">
    <location>
        <begin position="371"/>
        <end position="439"/>
    </location>
</feature>
<dbReference type="Proteomes" id="UP000241890">
    <property type="component" value="Unassembled WGS sequence"/>
</dbReference>
<name>A0A2R5GH65_9STRA</name>
<comment type="similarity">
    <text evidence="1">Belongs to the synembryn family.</text>
</comment>
<evidence type="ECO:0000256" key="2">
    <source>
        <dbReference type="ARBA" id="ARBA00022658"/>
    </source>
</evidence>
<keyword evidence="6" id="KW-1185">Reference proteome</keyword>
<gene>
    <name evidence="5" type="ORF">FCC1311_059002</name>
</gene>
<keyword evidence="2" id="KW-0344">Guanine-nucleotide releasing factor</keyword>
<dbReference type="GO" id="GO:0005085">
    <property type="term" value="F:guanyl-nucleotide exchange factor activity"/>
    <property type="evidence" value="ECO:0007669"/>
    <property type="project" value="UniProtKB-KW"/>
</dbReference>
<reference evidence="5 6" key="1">
    <citation type="submission" date="2017-12" db="EMBL/GenBank/DDBJ databases">
        <title>Sequencing, de novo assembly and annotation of complete genome of a new Thraustochytrid species, strain FCC1311.</title>
        <authorList>
            <person name="Sedici K."/>
            <person name="Godart F."/>
            <person name="Aiese Cigliano R."/>
            <person name="Sanseverino W."/>
            <person name="Barakat M."/>
            <person name="Ortet P."/>
            <person name="Marechal E."/>
            <person name="Cagnac O."/>
            <person name="Amato A."/>
        </authorList>
    </citation>
    <scope>NUCLEOTIDE SEQUENCE [LARGE SCALE GENOMIC DNA]</scope>
</reference>
<feature type="compositionally biased region" description="Basic and acidic residues" evidence="4">
    <location>
        <begin position="375"/>
        <end position="384"/>
    </location>
</feature>
<feature type="compositionally biased region" description="Polar residues" evidence="4">
    <location>
        <begin position="385"/>
        <end position="424"/>
    </location>
</feature>
<organism evidence="5 6">
    <name type="scientific">Hondaea fermentalgiana</name>
    <dbReference type="NCBI Taxonomy" id="2315210"/>
    <lineage>
        <taxon>Eukaryota</taxon>
        <taxon>Sar</taxon>
        <taxon>Stramenopiles</taxon>
        <taxon>Bigyra</taxon>
        <taxon>Labyrinthulomycetes</taxon>
        <taxon>Thraustochytrida</taxon>
        <taxon>Thraustochytriidae</taxon>
        <taxon>Hondaea</taxon>
    </lineage>
</organism>
<evidence type="ECO:0000313" key="6">
    <source>
        <dbReference type="Proteomes" id="UP000241890"/>
    </source>
</evidence>
<accession>A0A2R5GH65</accession>
<comment type="caution">
    <text evidence="5">The sequence shown here is derived from an EMBL/GenBank/DDBJ whole genome shotgun (WGS) entry which is preliminary data.</text>
</comment>
<dbReference type="PANTHER" id="PTHR12425">
    <property type="entry name" value="SYNEMBRYN"/>
    <property type="match status" value="1"/>
</dbReference>
<dbReference type="OrthoDB" id="5585685at2759"/>
<evidence type="ECO:0000256" key="1">
    <source>
        <dbReference type="ARBA" id="ARBA00009049"/>
    </source>
</evidence>
<dbReference type="InterPro" id="IPR019318">
    <property type="entry name" value="Gua_nucleotide_exch_fac_Ric8"/>
</dbReference>
<dbReference type="InParanoid" id="A0A2R5GH65"/>
<sequence length="504" mass="54160">MEARAERTAARLEALSKARPGTQTAEAELDGDVDLGDAAAVAGDCAEVQAEGQRLLDKAQGAALESAERELLFKILRVARLYLRTRIKGSEAFAQGPALQLYLRAGENQASVGHVASVEGVTCLVNSIYMNPAAYKAFQEIDGGARVLALFRAAGSAGKLQRCTRVMNLCIQNQAVSAEKNNSDECRAKLTQMINAYARASVACLAYCVRSKTPSRFPGKDRGRVDLVLEILTLQMLLASQMKQEDLRSDDPSEHERDFLTQLGVVLVELLLVPADLPWAMEVRAKVVTVLTFMPPQYANFLSANNALAPILELLERELHATLVQGKPDYEVRLTPPLVVLSEAANNSVAAKTQMKTLLFSEQDELAAKAAKAAAEAEDKENSDGSKNSAQDSSTEAALPEGNSSKPGESTARSAGATEGSQKPTNKKNGKQKMDGEHVPPGSLLSFVIKSMNTPASNTVSRLLGEFMWTLCDNKSDELTRRAGIGNAMGFLQLKGLLNIPGAQ</sequence>
<proteinExistence type="inferred from homology"/>